<keyword evidence="2" id="KW-1185">Reference proteome</keyword>
<proteinExistence type="predicted"/>
<name>A0ABP3R170_9ACTN</name>
<organism evidence="1 2">
    <name type="scientific">Streptomyces crystallinus</name>
    <dbReference type="NCBI Taxonomy" id="68191"/>
    <lineage>
        <taxon>Bacteria</taxon>
        <taxon>Bacillati</taxon>
        <taxon>Actinomycetota</taxon>
        <taxon>Actinomycetes</taxon>
        <taxon>Kitasatosporales</taxon>
        <taxon>Streptomycetaceae</taxon>
        <taxon>Streptomyces</taxon>
    </lineage>
</organism>
<dbReference type="EMBL" id="BAAACA010000015">
    <property type="protein sequence ID" value="GAA0599815.1"/>
    <property type="molecule type" value="Genomic_DNA"/>
</dbReference>
<dbReference type="Proteomes" id="UP001500668">
    <property type="component" value="Unassembled WGS sequence"/>
</dbReference>
<accession>A0ABP3R170</accession>
<protein>
    <submittedName>
        <fullName evidence="1">Uncharacterized protein</fullName>
    </submittedName>
</protein>
<evidence type="ECO:0000313" key="2">
    <source>
        <dbReference type="Proteomes" id="UP001500668"/>
    </source>
</evidence>
<evidence type="ECO:0000313" key="1">
    <source>
        <dbReference type="EMBL" id="GAA0599815.1"/>
    </source>
</evidence>
<comment type="caution">
    <text evidence="1">The sequence shown here is derived from an EMBL/GenBank/DDBJ whole genome shotgun (WGS) entry which is preliminary data.</text>
</comment>
<sequence length="92" mass="10335">MAPEGFFNECRVAKVPRGTKLVIYNRTSQNEKIRFEVRTARGGSPLGRITLAEREYGTGYVNNDDYVPDVRVYVSSTDNTVTVQGTFSVVRI</sequence>
<reference evidence="2" key="1">
    <citation type="journal article" date="2019" name="Int. J. Syst. Evol. Microbiol.">
        <title>The Global Catalogue of Microorganisms (GCM) 10K type strain sequencing project: providing services to taxonomists for standard genome sequencing and annotation.</title>
        <authorList>
            <consortium name="The Broad Institute Genomics Platform"/>
            <consortium name="The Broad Institute Genome Sequencing Center for Infectious Disease"/>
            <person name="Wu L."/>
            <person name="Ma J."/>
        </authorList>
    </citation>
    <scope>NUCLEOTIDE SEQUENCE [LARGE SCALE GENOMIC DNA]</scope>
    <source>
        <strain evidence="2">JCM 5067</strain>
    </source>
</reference>
<gene>
    <name evidence="1" type="ORF">GCM10010394_31630</name>
</gene>